<evidence type="ECO:0000256" key="6">
    <source>
        <dbReference type="ARBA" id="ARBA00023002"/>
    </source>
</evidence>
<comment type="similarity">
    <text evidence="9">Belongs to the cytochrome P450 family.</text>
</comment>
<dbReference type="Proteomes" id="UP001610335">
    <property type="component" value="Unassembled WGS sequence"/>
</dbReference>
<name>A0ABR4HWQ1_9EURO</name>
<dbReference type="PRINTS" id="PR00463">
    <property type="entry name" value="EP450I"/>
</dbReference>
<keyword evidence="4 9" id="KW-0479">Metal-binding</keyword>
<dbReference type="InterPro" id="IPR050665">
    <property type="entry name" value="Cytochrome_P450_Monooxygen"/>
</dbReference>
<keyword evidence="3" id="KW-0812">Transmembrane</keyword>
<keyword evidence="2 9" id="KW-0349">Heme</keyword>
<evidence type="ECO:0000256" key="9">
    <source>
        <dbReference type="RuleBase" id="RU000461"/>
    </source>
</evidence>
<protein>
    <submittedName>
        <fullName evidence="10">Cytochrome P450 monooxygenase</fullName>
    </submittedName>
</protein>
<evidence type="ECO:0000256" key="2">
    <source>
        <dbReference type="ARBA" id="ARBA00022617"/>
    </source>
</evidence>
<keyword evidence="8" id="KW-0472">Membrane</keyword>
<evidence type="ECO:0000256" key="4">
    <source>
        <dbReference type="ARBA" id="ARBA00022723"/>
    </source>
</evidence>
<accession>A0ABR4HWQ1</accession>
<evidence type="ECO:0000313" key="10">
    <source>
        <dbReference type="EMBL" id="KAL2819073.1"/>
    </source>
</evidence>
<evidence type="ECO:0000256" key="1">
    <source>
        <dbReference type="ARBA" id="ARBA00004370"/>
    </source>
</evidence>
<evidence type="ECO:0000256" key="3">
    <source>
        <dbReference type="ARBA" id="ARBA00022692"/>
    </source>
</evidence>
<sequence length="501" mass="57014">MLWSIVPLILFGSWLWSTGWPLYRNWRRAKALNLPIILSPISRQGVLHRTGSWTFREKFSIHAKYGKIFILVTPITCDIYVADGKAAKHILDRRNEFLKPNKLLAKIAAFGQNLATVEGEQWQRHRRLTGRAFHDQTHRIAWDEAYKHASFLVKTWDTSDTVRSPQSDMARLSLNVLFDACFDLPHQTGSSGVVKDVASLQTHLEIYLRSLTHDHPAILQAGRASGALLGESIQRLIENRKASDRKPTQSDLLSSMMMLPRQSGLSESEIAGNLFLFFFAGHETTASTLLYITNLLAIFPKWQDWAIEEVDKIVSEFQSDTPLEYQSIYPRWKRLRAILYETIRLYGPVPTIVRATNDQDQTLPISNGEIVVSKNTSVNINCMALHTDPDVWGEDCLEWNPGRWISTASDSSLEDELFPLLSKGFFGWGSGPRICPGQRFSQIEVLAVLVCLLRNHYVTIVPEDGQSFKEAQLHTLRMIENSSMLLTLQMSHVQGMRLVKR</sequence>
<dbReference type="SUPFAM" id="SSF48264">
    <property type="entry name" value="Cytochrome P450"/>
    <property type="match status" value="1"/>
</dbReference>
<comment type="subcellular location">
    <subcellularLocation>
        <location evidence="1">Membrane</location>
    </subcellularLocation>
</comment>
<evidence type="ECO:0000256" key="7">
    <source>
        <dbReference type="ARBA" id="ARBA00023004"/>
    </source>
</evidence>
<dbReference type="InterPro" id="IPR001128">
    <property type="entry name" value="Cyt_P450"/>
</dbReference>
<comment type="caution">
    <text evidence="10">The sequence shown here is derived from an EMBL/GenBank/DDBJ whole genome shotgun (WGS) entry which is preliminary data.</text>
</comment>
<dbReference type="Pfam" id="PF00067">
    <property type="entry name" value="p450"/>
    <property type="match status" value="1"/>
</dbReference>
<dbReference type="InterPro" id="IPR017972">
    <property type="entry name" value="Cyt_P450_CS"/>
</dbReference>
<proteinExistence type="inferred from homology"/>
<evidence type="ECO:0000256" key="8">
    <source>
        <dbReference type="ARBA" id="ARBA00023136"/>
    </source>
</evidence>
<organism evidence="10 11">
    <name type="scientific">Aspergillus cavernicola</name>
    <dbReference type="NCBI Taxonomy" id="176166"/>
    <lineage>
        <taxon>Eukaryota</taxon>
        <taxon>Fungi</taxon>
        <taxon>Dikarya</taxon>
        <taxon>Ascomycota</taxon>
        <taxon>Pezizomycotina</taxon>
        <taxon>Eurotiomycetes</taxon>
        <taxon>Eurotiomycetidae</taxon>
        <taxon>Eurotiales</taxon>
        <taxon>Aspergillaceae</taxon>
        <taxon>Aspergillus</taxon>
        <taxon>Aspergillus subgen. Nidulantes</taxon>
    </lineage>
</organism>
<dbReference type="EMBL" id="JBFXLS010000079">
    <property type="protein sequence ID" value="KAL2819073.1"/>
    <property type="molecule type" value="Genomic_DNA"/>
</dbReference>
<dbReference type="PROSITE" id="PS00086">
    <property type="entry name" value="CYTOCHROME_P450"/>
    <property type="match status" value="1"/>
</dbReference>
<keyword evidence="5" id="KW-1133">Transmembrane helix</keyword>
<dbReference type="InterPro" id="IPR002401">
    <property type="entry name" value="Cyt_P450_E_grp-I"/>
</dbReference>
<keyword evidence="9 10" id="KW-0503">Monooxygenase</keyword>
<keyword evidence="11" id="KW-1185">Reference proteome</keyword>
<gene>
    <name evidence="10" type="ORF">BDW59DRAFT_174951</name>
</gene>
<dbReference type="GO" id="GO:0004497">
    <property type="term" value="F:monooxygenase activity"/>
    <property type="evidence" value="ECO:0007669"/>
    <property type="project" value="UniProtKB-KW"/>
</dbReference>
<dbReference type="PRINTS" id="PR00385">
    <property type="entry name" value="P450"/>
</dbReference>
<dbReference type="PANTHER" id="PTHR24282">
    <property type="entry name" value="CYTOCHROME P450 FAMILY MEMBER"/>
    <property type="match status" value="1"/>
</dbReference>
<dbReference type="PANTHER" id="PTHR24282:SF211">
    <property type="entry name" value="CYTOCHROME P450-RELATED"/>
    <property type="match status" value="1"/>
</dbReference>
<evidence type="ECO:0000313" key="11">
    <source>
        <dbReference type="Proteomes" id="UP001610335"/>
    </source>
</evidence>
<keyword evidence="6 9" id="KW-0560">Oxidoreductase</keyword>
<reference evidence="10 11" key="1">
    <citation type="submission" date="2024-07" db="EMBL/GenBank/DDBJ databases">
        <title>Section-level genome sequencing and comparative genomics of Aspergillus sections Usti and Cavernicolus.</title>
        <authorList>
            <consortium name="Lawrence Berkeley National Laboratory"/>
            <person name="Nybo J.L."/>
            <person name="Vesth T.C."/>
            <person name="Theobald S."/>
            <person name="Frisvad J.C."/>
            <person name="Larsen T.O."/>
            <person name="Kjaerboelling I."/>
            <person name="Rothschild-Mancinelli K."/>
            <person name="Lyhne E.K."/>
            <person name="Kogle M.E."/>
            <person name="Barry K."/>
            <person name="Clum A."/>
            <person name="Na H."/>
            <person name="Ledsgaard L."/>
            <person name="Lin J."/>
            <person name="Lipzen A."/>
            <person name="Kuo A."/>
            <person name="Riley R."/>
            <person name="Mondo S."/>
            <person name="LaButti K."/>
            <person name="Haridas S."/>
            <person name="Pangalinan J."/>
            <person name="Salamov A.A."/>
            <person name="Simmons B.A."/>
            <person name="Magnuson J.K."/>
            <person name="Chen J."/>
            <person name="Drula E."/>
            <person name="Henrissat B."/>
            <person name="Wiebenga A."/>
            <person name="Lubbers R.J."/>
            <person name="Gomes A.C."/>
            <person name="Makela M.R."/>
            <person name="Stajich J."/>
            <person name="Grigoriev I.V."/>
            <person name="Mortensen U.H."/>
            <person name="De vries R.P."/>
            <person name="Baker S.E."/>
            <person name="Andersen M.R."/>
        </authorList>
    </citation>
    <scope>NUCLEOTIDE SEQUENCE [LARGE SCALE GENOMIC DNA]</scope>
    <source>
        <strain evidence="10 11">CBS 600.67</strain>
    </source>
</reference>
<keyword evidence="7 9" id="KW-0408">Iron</keyword>
<dbReference type="InterPro" id="IPR036396">
    <property type="entry name" value="Cyt_P450_sf"/>
</dbReference>
<dbReference type="Gene3D" id="1.10.630.10">
    <property type="entry name" value="Cytochrome P450"/>
    <property type="match status" value="1"/>
</dbReference>
<evidence type="ECO:0000256" key="5">
    <source>
        <dbReference type="ARBA" id="ARBA00022989"/>
    </source>
</evidence>